<reference evidence="6" key="1">
    <citation type="submission" date="2023-02" db="EMBL/GenBank/DDBJ databases">
        <title>Genome of Flavobacteriaceae gen. nov. sp. strain F89.</title>
        <authorList>
            <person name="Wang Y."/>
        </authorList>
    </citation>
    <scope>NUCLEOTIDE SEQUENCE</scope>
    <source>
        <strain evidence="6">F89</strain>
    </source>
</reference>
<dbReference type="AlphaFoldDB" id="A0AAE3EQN3"/>
<gene>
    <name evidence="6" type="ORF">K8352_01005</name>
</gene>
<evidence type="ECO:0000256" key="3">
    <source>
        <dbReference type="ARBA" id="ARBA00023004"/>
    </source>
</evidence>
<evidence type="ECO:0000313" key="6">
    <source>
        <dbReference type="EMBL" id="MCG2459320.1"/>
    </source>
</evidence>
<dbReference type="SUPFAM" id="SSF50952">
    <property type="entry name" value="Soluble quinoprotein glucose dehydrogenase"/>
    <property type="match status" value="1"/>
</dbReference>
<protein>
    <submittedName>
        <fullName evidence="6">PQQ-dependent sugar dehydrogenase</fullName>
    </submittedName>
</protein>
<evidence type="ECO:0000256" key="1">
    <source>
        <dbReference type="ARBA" id="ARBA00022617"/>
    </source>
</evidence>
<dbReference type="EMBL" id="JAIRBC010000001">
    <property type="protein sequence ID" value="MCG2459320.1"/>
    <property type="molecule type" value="Genomic_DNA"/>
</dbReference>
<dbReference type="InterPro" id="IPR011041">
    <property type="entry name" value="Quinoprot_gluc/sorb_DH_b-prop"/>
</dbReference>
<dbReference type="PANTHER" id="PTHR35008">
    <property type="entry name" value="BLL4482 PROTEIN-RELATED"/>
    <property type="match status" value="1"/>
</dbReference>
<dbReference type="Pfam" id="PF22807">
    <property type="entry name" value="TrAA12"/>
    <property type="match status" value="1"/>
</dbReference>
<name>A0AAE3EQN3_9FLAO</name>
<dbReference type="GO" id="GO:0046872">
    <property type="term" value="F:metal ion binding"/>
    <property type="evidence" value="ECO:0007669"/>
    <property type="project" value="UniProtKB-KW"/>
</dbReference>
<feature type="domain" description="Cytochrome c" evidence="5">
    <location>
        <begin position="485"/>
        <end position="573"/>
    </location>
</feature>
<dbReference type="SUPFAM" id="SSF46626">
    <property type="entry name" value="Cytochrome c"/>
    <property type="match status" value="1"/>
</dbReference>
<keyword evidence="2 4" id="KW-0479">Metal-binding</keyword>
<dbReference type="InterPro" id="IPR054539">
    <property type="entry name" value="Beta-prop_PDH"/>
</dbReference>
<dbReference type="GO" id="GO:0009055">
    <property type="term" value="F:electron transfer activity"/>
    <property type="evidence" value="ECO:0007669"/>
    <property type="project" value="InterPro"/>
</dbReference>
<proteinExistence type="predicted"/>
<sequence length="601" mass="67400">MKLLFKRVRIELMMGSKSLLVLFSVLILLIFFGCTPKIPSGDPDNAGLFLPGDFEALAVVDSLKGRARHLTVNTNGDIYVKLRFPDSIGGNAALRDTDNDGKADIIETFDDYMDKSSYGTEMKIYNGYLYFSSVTRIFRQKLTGDLVPESEMELILTDTQPPRQHDTKPLAFDKQGNMYTVFGAPSDNCQVDDRSPFSPGMYPCPILEDRAGIWKFDADKKGQFQKDGHKFATGLRSVVGLAWNDVDDNLYAVLHGRDYLHNTWPDRYSVWEGAVLPSEVFLKLKEGSDAGWPYHYYDQMQGKYMLSPEYGGDGKEQGDVDHLEEPVVAFPGHFAPNDIIFYKGDQFPERYRNGAFIAFHGSTSSAPYPQAGYFVGFVPMMGGEPSGPWEVFADGFAGIDTIANTSDAHYRPMGLAEGPDGSLYVSDSQKGKIWRIMYKGDREKFGNAQLAAMEKRKANAPNIKTPDEFNDILIPKGDAKAYWDRKLSKDAKLFNTYCAICHQRNGQGNDRFPPLNGSEWVTGDTERLIKVILNGLEGEIMVKGRSYNNVMPRMDMLKDDEISTILTYIRQNFGNEASAISAEEVEKIRKENEESKGDDAK</sequence>
<dbReference type="PROSITE" id="PS51007">
    <property type="entry name" value="CYTC"/>
    <property type="match status" value="1"/>
</dbReference>
<keyword evidence="3 4" id="KW-0408">Iron</keyword>
<evidence type="ECO:0000256" key="4">
    <source>
        <dbReference type="PROSITE-ProRule" id="PRU00433"/>
    </source>
</evidence>
<dbReference type="PANTHER" id="PTHR35008:SF8">
    <property type="entry name" value="ALCOHOL DEHYDROGENASE CYTOCHROME C SUBUNIT"/>
    <property type="match status" value="1"/>
</dbReference>
<dbReference type="Gene3D" id="1.10.760.10">
    <property type="entry name" value="Cytochrome c-like domain"/>
    <property type="match status" value="1"/>
</dbReference>
<evidence type="ECO:0000259" key="5">
    <source>
        <dbReference type="PROSITE" id="PS51007"/>
    </source>
</evidence>
<dbReference type="InterPro" id="IPR051459">
    <property type="entry name" value="Cytochrome_c-type_DH"/>
</dbReference>
<evidence type="ECO:0000256" key="2">
    <source>
        <dbReference type="ARBA" id="ARBA00022723"/>
    </source>
</evidence>
<dbReference type="Gene3D" id="2.120.10.30">
    <property type="entry name" value="TolB, C-terminal domain"/>
    <property type="match status" value="1"/>
</dbReference>
<keyword evidence="7" id="KW-1185">Reference proteome</keyword>
<dbReference type="RefSeq" id="WP_317900467.1">
    <property type="nucleotide sequence ID" value="NZ_JAIRBC010000001.1"/>
</dbReference>
<dbReference type="PROSITE" id="PS51257">
    <property type="entry name" value="PROKAR_LIPOPROTEIN"/>
    <property type="match status" value="1"/>
</dbReference>
<accession>A0AAE3EQN3</accession>
<dbReference type="InterPro" id="IPR036909">
    <property type="entry name" value="Cyt_c-like_dom_sf"/>
</dbReference>
<organism evidence="6 7">
    <name type="scientific">Cerina litoralis</name>
    <dbReference type="NCBI Taxonomy" id="2874477"/>
    <lineage>
        <taxon>Bacteria</taxon>
        <taxon>Pseudomonadati</taxon>
        <taxon>Bacteroidota</taxon>
        <taxon>Flavobacteriia</taxon>
        <taxon>Flavobacteriales</taxon>
        <taxon>Flavobacteriaceae</taxon>
        <taxon>Cerina</taxon>
    </lineage>
</organism>
<comment type="caution">
    <text evidence="6">The sequence shown here is derived from an EMBL/GenBank/DDBJ whole genome shotgun (WGS) entry which is preliminary data.</text>
</comment>
<dbReference type="GO" id="GO:0020037">
    <property type="term" value="F:heme binding"/>
    <property type="evidence" value="ECO:0007669"/>
    <property type="project" value="InterPro"/>
</dbReference>
<dbReference type="InterPro" id="IPR009056">
    <property type="entry name" value="Cyt_c-like_dom"/>
</dbReference>
<dbReference type="InterPro" id="IPR011042">
    <property type="entry name" value="6-blade_b-propeller_TolB-like"/>
</dbReference>
<dbReference type="Proteomes" id="UP001200642">
    <property type="component" value="Unassembled WGS sequence"/>
</dbReference>
<keyword evidence="1 4" id="KW-0349">Heme</keyword>
<evidence type="ECO:0000313" key="7">
    <source>
        <dbReference type="Proteomes" id="UP001200642"/>
    </source>
</evidence>
<dbReference type="Pfam" id="PF00034">
    <property type="entry name" value="Cytochrom_C"/>
    <property type="match status" value="1"/>
</dbReference>